<proteinExistence type="predicted"/>
<dbReference type="Pfam" id="PF16125">
    <property type="entry name" value="DUF4837"/>
    <property type="match status" value="1"/>
</dbReference>
<evidence type="ECO:0000313" key="2">
    <source>
        <dbReference type="Proteomes" id="UP000193804"/>
    </source>
</evidence>
<dbReference type="Proteomes" id="UP000193804">
    <property type="component" value="Unassembled WGS sequence"/>
</dbReference>
<gene>
    <name evidence="1" type="ORF">SAMN05661096_02186</name>
</gene>
<sequence>MLKFNKLYILSIFICVSIFSVSCEDERKGGDQAKDSNANLQQARGESGEVILVIPPSLWESELGNLLREVFTSNVKVLPQDERLYDLKPVDPSKFNSIFKASQNLMFVATLDNQKPEGKYMKRYFTENSLNQIEKNPSLFSFNQEDVYAKGQEVLYLFGRNEEELIKNIQENRSGIKEFFNDKEAERLVSSFKKSAQKGIMNYIQDSLNLELVVPYGYEIAVKEDNFLWLRELDSKEEYNLWIVKMPYKDESVFNPENIKELRNSLGERYITDKDVADLHLTSQDEKEFVIDTINLNSQYALQIKGLWKYSDNSRGGAFVSYLFANEEAGDLYYVEGYLDAPGEAKREPMRRLKAILGTAKLPKNIND</sequence>
<keyword evidence="2" id="KW-1185">Reference proteome</keyword>
<reference evidence="2" key="1">
    <citation type="submission" date="2017-04" db="EMBL/GenBank/DDBJ databases">
        <authorList>
            <person name="Varghese N."/>
            <person name="Submissions S."/>
        </authorList>
    </citation>
    <scope>NUCLEOTIDE SEQUENCE [LARGE SCALE GENOMIC DNA]</scope>
    <source>
        <strain evidence="2">DSM 4125</strain>
    </source>
</reference>
<evidence type="ECO:0008006" key="3">
    <source>
        <dbReference type="Google" id="ProtNLM"/>
    </source>
</evidence>
<dbReference type="EMBL" id="FXAW01000004">
    <property type="protein sequence ID" value="SMG33949.1"/>
    <property type="molecule type" value="Genomic_DNA"/>
</dbReference>
<protein>
    <recommendedName>
        <fullName evidence="3">DUF4837 domain-containing protein</fullName>
    </recommendedName>
</protein>
<dbReference type="PROSITE" id="PS51257">
    <property type="entry name" value="PROKAR_LIPOPROTEIN"/>
    <property type="match status" value="1"/>
</dbReference>
<name>A0A1X7K016_9BACT</name>
<dbReference type="STRING" id="1028.SAMN05661096_02186"/>
<evidence type="ECO:0000313" key="1">
    <source>
        <dbReference type="EMBL" id="SMG33949.1"/>
    </source>
</evidence>
<dbReference type="InterPro" id="IPR032286">
    <property type="entry name" value="DUF4837"/>
</dbReference>
<organism evidence="1 2">
    <name type="scientific">Marivirga sericea</name>
    <dbReference type="NCBI Taxonomy" id="1028"/>
    <lineage>
        <taxon>Bacteria</taxon>
        <taxon>Pseudomonadati</taxon>
        <taxon>Bacteroidota</taxon>
        <taxon>Cytophagia</taxon>
        <taxon>Cytophagales</taxon>
        <taxon>Marivirgaceae</taxon>
        <taxon>Marivirga</taxon>
    </lineage>
</organism>
<dbReference type="AlphaFoldDB" id="A0A1X7K016"/>
<dbReference type="RefSeq" id="WP_176223772.1">
    <property type="nucleotide sequence ID" value="NZ_FXAW01000004.1"/>
</dbReference>
<accession>A0A1X7K016</accession>